<reference evidence="1 2" key="1">
    <citation type="journal article" date="2015" name="Nature">
        <title>rRNA introns, odd ribosomes, and small enigmatic genomes across a large radiation of phyla.</title>
        <authorList>
            <person name="Brown C.T."/>
            <person name="Hug L.A."/>
            <person name="Thomas B.C."/>
            <person name="Sharon I."/>
            <person name="Castelle C.J."/>
            <person name="Singh A."/>
            <person name="Wilkins M.J."/>
            <person name="Williams K.H."/>
            <person name="Banfield J.F."/>
        </authorList>
    </citation>
    <scope>NUCLEOTIDE SEQUENCE [LARGE SCALE GENOMIC DNA]</scope>
</reference>
<dbReference type="EMBL" id="CP011213">
    <property type="protein sequence ID" value="AKM82089.1"/>
    <property type="molecule type" value="Genomic_DNA"/>
</dbReference>
<dbReference type="STRING" id="1618337.UT28_C0001G0278"/>
<organism evidence="1 2">
    <name type="scientific">Berkelbacteria bacterium GW2011_GWE1_39_12</name>
    <dbReference type="NCBI Taxonomy" id="1618337"/>
    <lineage>
        <taxon>Bacteria</taxon>
        <taxon>Candidatus Berkelbacteria</taxon>
    </lineage>
</organism>
<dbReference type="KEGG" id="bbgw:UT28_C0001G0278"/>
<proteinExistence type="predicted"/>
<gene>
    <name evidence="1" type="ORF">UT28_C0001G0278</name>
</gene>
<name>A0A0G4B2J3_9BACT</name>
<evidence type="ECO:0000313" key="1">
    <source>
        <dbReference type="EMBL" id="AKM82089.1"/>
    </source>
</evidence>
<protein>
    <submittedName>
        <fullName evidence="1">Uncharacterized protein</fullName>
    </submittedName>
</protein>
<sequence>MRTCMGELVSSPFLVQEFLTLFAAVWHENFEEKFVEICKANYN</sequence>
<accession>A0A0G4B2J3</accession>
<dbReference type="Proteomes" id="UP000035648">
    <property type="component" value="Chromosome"/>
</dbReference>
<dbReference type="AlphaFoldDB" id="A0A0G4B2J3"/>
<evidence type="ECO:0000313" key="2">
    <source>
        <dbReference type="Proteomes" id="UP000035648"/>
    </source>
</evidence>